<name>A0A1A9KI03_9PSED</name>
<accession>A0A1A9KI03</accession>
<evidence type="ECO:0000313" key="1">
    <source>
        <dbReference type="EMBL" id="ANI16760.1"/>
    </source>
</evidence>
<evidence type="ECO:0000313" key="2">
    <source>
        <dbReference type="Proteomes" id="UP000077748"/>
    </source>
</evidence>
<organism evidence="1 2">
    <name type="scientific">Pseudomonas citronellolis</name>
    <dbReference type="NCBI Taxonomy" id="53408"/>
    <lineage>
        <taxon>Bacteria</taxon>
        <taxon>Pseudomonadati</taxon>
        <taxon>Pseudomonadota</taxon>
        <taxon>Gammaproteobacteria</taxon>
        <taxon>Pseudomonadales</taxon>
        <taxon>Pseudomonadaceae</taxon>
        <taxon>Pseudomonas</taxon>
    </lineage>
</organism>
<protein>
    <recommendedName>
        <fullName evidence="3">Phage tail assembly protein</fullName>
    </recommendedName>
</protein>
<gene>
    <name evidence="1" type="ORF">A9C11_23555</name>
</gene>
<reference evidence="1 2" key="1">
    <citation type="submission" date="2016-05" db="EMBL/GenBank/DDBJ databases">
        <title>Genome Sequence of Pseudomonas citronellolis Strain SJTE-3, an Estrogens and Persistent Organic Pollutants degradation strain.</title>
        <authorList>
            <person name="Liang R."/>
        </authorList>
    </citation>
    <scope>NUCLEOTIDE SEQUENCE [LARGE SCALE GENOMIC DNA]</scope>
    <source>
        <strain evidence="1 2">SJTE-3</strain>
    </source>
</reference>
<sequence>MNNTQKNPAWLSVDADAATIQLSRPVECNGIQVDRLRMRAPTVRDIRTAHRAAGGDETDRELQLFASLLEIGQKDLEALKLVDYQRLQTAYFRLVADDGDNAGADA</sequence>
<dbReference type="InterPro" id="IPR019289">
    <property type="entry name" value="Phage_tail_E/E"/>
</dbReference>
<dbReference type="AlphaFoldDB" id="A0A1A9KI03"/>
<proteinExistence type="predicted"/>
<dbReference type="RefSeq" id="WP_064584013.1">
    <property type="nucleotide sequence ID" value="NZ_CP015878.1"/>
</dbReference>
<dbReference type="EMBL" id="CP015878">
    <property type="protein sequence ID" value="ANI16760.1"/>
    <property type="molecule type" value="Genomic_DNA"/>
</dbReference>
<dbReference type="Proteomes" id="UP000077748">
    <property type="component" value="Chromosome"/>
</dbReference>
<dbReference type="Pfam" id="PF10109">
    <property type="entry name" value="Phage_TAC_7"/>
    <property type="match status" value="1"/>
</dbReference>
<evidence type="ECO:0008006" key="3">
    <source>
        <dbReference type="Google" id="ProtNLM"/>
    </source>
</evidence>